<feature type="transmembrane region" description="Helical" evidence="9">
    <location>
        <begin position="20"/>
        <end position="43"/>
    </location>
</feature>
<keyword evidence="6 8" id="KW-0675">Receptor</keyword>
<dbReference type="InterPro" id="IPR017452">
    <property type="entry name" value="GPCR_Rhodpsn_7TM"/>
</dbReference>
<dbReference type="PRINTS" id="PR02108">
    <property type="entry name" value="MRGPCRFAMILY"/>
</dbReference>
<dbReference type="InterPro" id="IPR026234">
    <property type="entry name" value="MRGPCRFAMILY"/>
</dbReference>
<dbReference type="GO" id="GO:0004930">
    <property type="term" value="F:G protein-coupled receptor activity"/>
    <property type="evidence" value="ECO:0007669"/>
    <property type="project" value="UniProtKB-KW"/>
</dbReference>
<feature type="transmembrane region" description="Helical" evidence="9">
    <location>
        <begin position="161"/>
        <end position="188"/>
    </location>
</feature>
<protein>
    <submittedName>
        <fullName evidence="12">Mas-related G-protein coupled receptor member X1-like</fullName>
    </submittedName>
</protein>
<evidence type="ECO:0000259" key="10">
    <source>
        <dbReference type="PROSITE" id="PS50262"/>
    </source>
</evidence>
<dbReference type="PRINTS" id="PR00237">
    <property type="entry name" value="GPCRRHODOPSN"/>
</dbReference>
<feature type="transmembrane region" description="Helical" evidence="9">
    <location>
        <begin position="128"/>
        <end position="149"/>
    </location>
</feature>
<dbReference type="PANTHER" id="PTHR11334">
    <property type="entry name" value="MAS-RELATED G-PROTEIN COUPLED RECEPTOR"/>
    <property type="match status" value="1"/>
</dbReference>
<evidence type="ECO:0000313" key="12">
    <source>
        <dbReference type="RefSeq" id="XP_012368798.1"/>
    </source>
</evidence>
<gene>
    <name evidence="12" type="primary">LOC101560343</name>
</gene>
<feature type="transmembrane region" description="Helical" evidence="9">
    <location>
        <begin position="200"/>
        <end position="228"/>
    </location>
</feature>
<dbReference type="InterPro" id="IPR000276">
    <property type="entry name" value="GPCR_Rhodpsn"/>
</dbReference>
<dbReference type="InParanoid" id="A0A6P3V910"/>
<evidence type="ECO:0000256" key="6">
    <source>
        <dbReference type="ARBA" id="ARBA00023170"/>
    </source>
</evidence>
<evidence type="ECO:0000256" key="1">
    <source>
        <dbReference type="ARBA" id="ARBA00004141"/>
    </source>
</evidence>
<organism evidence="11 12">
    <name type="scientific">Octodon degus</name>
    <name type="common">Degu</name>
    <name type="synonym">Sciurus degus</name>
    <dbReference type="NCBI Taxonomy" id="10160"/>
    <lineage>
        <taxon>Eukaryota</taxon>
        <taxon>Metazoa</taxon>
        <taxon>Chordata</taxon>
        <taxon>Craniata</taxon>
        <taxon>Vertebrata</taxon>
        <taxon>Euteleostomi</taxon>
        <taxon>Mammalia</taxon>
        <taxon>Eutheria</taxon>
        <taxon>Euarchontoglires</taxon>
        <taxon>Glires</taxon>
        <taxon>Rodentia</taxon>
        <taxon>Hystricomorpha</taxon>
        <taxon>Octodontidae</taxon>
        <taxon>Octodon</taxon>
    </lineage>
</organism>
<feature type="transmembrane region" description="Helical" evidence="9">
    <location>
        <begin position="84"/>
        <end position="107"/>
    </location>
</feature>
<dbReference type="Pfam" id="PF00001">
    <property type="entry name" value="7tm_1"/>
    <property type="match status" value="1"/>
</dbReference>
<evidence type="ECO:0000256" key="3">
    <source>
        <dbReference type="ARBA" id="ARBA00022989"/>
    </source>
</evidence>
<accession>A0A6P3V910</accession>
<feature type="transmembrane region" description="Helical" evidence="9">
    <location>
        <begin position="240"/>
        <end position="262"/>
    </location>
</feature>
<dbReference type="OrthoDB" id="9631784at2759"/>
<dbReference type="PROSITE" id="PS50262">
    <property type="entry name" value="G_PROTEIN_RECEP_F1_2"/>
    <property type="match status" value="1"/>
</dbReference>
<dbReference type="RefSeq" id="XP_012368798.1">
    <property type="nucleotide sequence ID" value="XM_012513344.1"/>
</dbReference>
<evidence type="ECO:0000256" key="4">
    <source>
        <dbReference type="ARBA" id="ARBA00023040"/>
    </source>
</evidence>
<reference evidence="12" key="1">
    <citation type="submission" date="2025-08" db="UniProtKB">
        <authorList>
            <consortium name="RefSeq"/>
        </authorList>
    </citation>
    <scope>IDENTIFICATION</scope>
</reference>
<feature type="transmembrane region" description="Helical" evidence="9">
    <location>
        <begin position="55"/>
        <end position="78"/>
    </location>
</feature>
<keyword evidence="3 9" id="KW-1133">Transmembrane helix</keyword>
<feature type="domain" description="G-protein coupled receptors family 1 profile" evidence="10">
    <location>
        <begin position="35"/>
        <end position="259"/>
    </location>
</feature>
<dbReference type="FunCoup" id="A0A6P3V910">
    <property type="interactions" value="30"/>
</dbReference>
<dbReference type="GO" id="GO:0005886">
    <property type="term" value="C:plasma membrane"/>
    <property type="evidence" value="ECO:0007669"/>
    <property type="project" value="TreeGrafter"/>
</dbReference>
<dbReference type="FunFam" id="1.20.1070.10:FF:000140">
    <property type="entry name" value="Mas-related G-protein coupled receptor member X2"/>
    <property type="match status" value="1"/>
</dbReference>
<keyword evidence="5 9" id="KW-0472">Membrane</keyword>
<keyword evidence="7 8" id="KW-0807">Transducer</keyword>
<name>A0A6P3V910_OCTDE</name>
<proteinExistence type="inferred from homology"/>
<evidence type="ECO:0000256" key="7">
    <source>
        <dbReference type="ARBA" id="ARBA00023224"/>
    </source>
</evidence>
<dbReference type="PANTHER" id="PTHR11334:SF34">
    <property type="entry name" value="MAS-RELATED G-PROTEIN COUPLED RECEPTOR MEMBER X3"/>
    <property type="match status" value="1"/>
</dbReference>
<sequence>MDKNDMYNIYSFVSCNETWIPDLLIVIIALVGLAGNGVVISLLGCCMHRNAISVYILNLASSDFLLLCCQLINSLFIICYNRTYFIIMSIVLIPYITGLSILSAISIERCLCVLWPIWYRCHRPRQMSAAMCALLWTLSLLFSVLEYYYSAFFHGVDKLRLVDFIVVAWLFLLLLTLSVSSLTILVRILYGSRRMPLSRLYVTILLTVLVFLICGLPFGIYWFLLYWFPIGLNDFLCGHLLSVTIVLSCINSCANPIIYFLIGSFKQQHKSLKLALQRALQDSS</sequence>
<keyword evidence="4 8" id="KW-0297">G-protein coupled receptor</keyword>
<dbReference type="Proteomes" id="UP000515203">
    <property type="component" value="Unplaced"/>
</dbReference>
<evidence type="ECO:0000256" key="9">
    <source>
        <dbReference type="SAM" id="Phobius"/>
    </source>
</evidence>
<dbReference type="GeneID" id="101560343"/>
<dbReference type="SUPFAM" id="SSF81321">
    <property type="entry name" value="Family A G protein-coupled receptor-like"/>
    <property type="match status" value="1"/>
</dbReference>
<dbReference type="PROSITE" id="PS00237">
    <property type="entry name" value="G_PROTEIN_RECEP_F1_1"/>
    <property type="match status" value="1"/>
</dbReference>
<evidence type="ECO:0000256" key="8">
    <source>
        <dbReference type="RuleBase" id="RU000688"/>
    </source>
</evidence>
<evidence type="ECO:0000256" key="5">
    <source>
        <dbReference type="ARBA" id="ARBA00023136"/>
    </source>
</evidence>
<evidence type="ECO:0000313" key="11">
    <source>
        <dbReference type="Proteomes" id="UP000515203"/>
    </source>
</evidence>
<dbReference type="AlphaFoldDB" id="A0A6P3V910"/>
<comment type="subcellular location">
    <subcellularLocation>
        <location evidence="1">Membrane</location>
        <topology evidence="1">Multi-pass membrane protein</topology>
    </subcellularLocation>
</comment>
<keyword evidence="2 8" id="KW-0812">Transmembrane</keyword>
<keyword evidence="11" id="KW-1185">Reference proteome</keyword>
<comment type="similarity">
    <text evidence="8">Belongs to the G-protein coupled receptor 1 family.</text>
</comment>
<evidence type="ECO:0000256" key="2">
    <source>
        <dbReference type="ARBA" id="ARBA00022692"/>
    </source>
</evidence>
<dbReference type="Gene3D" id="1.20.1070.10">
    <property type="entry name" value="Rhodopsin 7-helix transmembrane proteins"/>
    <property type="match status" value="1"/>
</dbReference>